<dbReference type="AlphaFoldDB" id="A0AAW7Z072"/>
<protein>
    <recommendedName>
        <fullName evidence="4">DUF4426 domain-containing protein</fullName>
    </recommendedName>
</protein>
<accession>A0AAW7Z072</accession>
<reference evidence="2" key="1">
    <citation type="submission" date="2023-07" db="EMBL/GenBank/DDBJ databases">
        <title>Genome content predicts the carbon catabolic preferences of heterotrophic bacteria.</title>
        <authorList>
            <person name="Gralka M."/>
        </authorList>
    </citation>
    <scope>NUCLEOTIDE SEQUENCE</scope>
    <source>
        <strain evidence="2">F2M12</strain>
    </source>
</reference>
<dbReference type="EMBL" id="JAUOQI010000003">
    <property type="protein sequence ID" value="MDO6576864.1"/>
    <property type="molecule type" value="Genomic_DNA"/>
</dbReference>
<evidence type="ECO:0000313" key="3">
    <source>
        <dbReference type="Proteomes" id="UP001170717"/>
    </source>
</evidence>
<evidence type="ECO:0000256" key="1">
    <source>
        <dbReference type="SAM" id="SignalP"/>
    </source>
</evidence>
<gene>
    <name evidence="2" type="ORF">Q4527_05640</name>
</gene>
<evidence type="ECO:0008006" key="4">
    <source>
        <dbReference type="Google" id="ProtNLM"/>
    </source>
</evidence>
<dbReference type="Proteomes" id="UP001170717">
    <property type="component" value="Unassembled WGS sequence"/>
</dbReference>
<keyword evidence="1" id="KW-0732">Signal</keyword>
<organism evidence="2 3">
    <name type="scientific">Alteromonas stellipolaris</name>
    <dbReference type="NCBI Taxonomy" id="233316"/>
    <lineage>
        <taxon>Bacteria</taxon>
        <taxon>Pseudomonadati</taxon>
        <taxon>Pseudomonadota</taxon>
        <taxon>Gammaproteobacteria</taxon>
        <taxon>Alteromonadales</taxon>
        <taxon>Alteromonadaceae</taxon>
        <taxon>Alteromonas/Salinimonas group</taxon>
        <taxon>Alteromonas</taxon>
    </lineage>
</organism>
<proteinExistence type="predicted"/>
<evidence type="ECO:0000313" key="2">
    <source>
        <dbReference type="EMBL" id="MDO6576864.1"/>
    </source>
</evidence>
<feature type="signal peptide" evidence="1">
    <location>
        <begin position="1"/>
        <end position="24"/>
    </location>
</feature>
<sequence length="152" mass="16503">MMTRFNKLLSTLLASLTIVSAAHACDLHGGGNMGFGFNRLHPLAQQHYQASAFKTLSVKHAKQVDVVVDEAATAKISYVIPLRYRDVNVSFIGSDDVEIVGESAVLLEQDSGVYNLTFTVKRPGSSHISIQINGLSDGKPFSLNQKIELRSA</sequence>
<comment type="caution">
    <text evidence="2">The sequence shown here is derived from an EMBL/GenBank/DDBJ whole genome shotgun (WGS) entry which is preliminary data.</text>
</comment>
<name>A0AAW7Z072_9ALTE</name>
<dbReference type="RefSeq" id="WP_303463434.1">
    <property type="nucleotide sequence ID" value="NZ_JAUOPZ010000002.1"/>
</dbReference>
<feature type="chain" id="PRO_5043667314" description="DUF4426 domain-containing protein" evidence="1">
    <location>
        <begin position="25"/>
        <end position="152"/>
    </location>
</feature>